<gene>
    <name evidence="2" type="ORF">CDV36_000217</name>
</gene>
<dbReference type="OrthoDB" id="5100900at2759"/>
<organism evidence="2 3">
    <name type="scientific">Fusarium kuroshium</name>
    <dbReference type="NCBI Taxonomy" id="2010991"/>
    <lineage>
        <taxon>Eukaryota</taxon>
        <taxon>Fungi</taxon>
        <taxon>Dikarya</taxon>
        <taxon>Ascomycota</taxon>
        <taxon>Pezizomycotina</taxon>
        <taxon>Sordariomycetes</taxon>
        <taxon>Hypocreomycetidae</taxon>
        <taxon>Hypocreales</taxon>
        <taxon>Nectriaceae</taxon>
        <taxon>Fusarium</taxon>
        <taxon>Fusarium solani species complex</taxon>
    </lineage>
</organism>
<accession>A0A3M2SRD6</accession>
<dbReference type="AlphaFoldDB" id="A0A3M2SRD6"/>
<reference evidence="2 3" key="1">
    <citation type="submission" date="2017-06" db="EMBL/GenBank/DDBJ databases">
        <title>Comparative genomic analysis of Ambrosia Fusariam Clade fungi.</title>
        <authorList>
            <person name="Stajich J.E."/>
            <person name="Carrillo J."/>
            <person name="Kijimoto T."/>
            <person name="Eskalen A."/>
            <person name="O'Donnell K."/>
            <person name="Kasson M."/>
        </authorList>
    </citation>
    <scope>NUCLEOTIDE SEQUENCE [LARGE SCALE GENOMIC DNA]</scope>
    <source>
        <strain evidence="2">UCR3666</strain>
    </source>
</reference>
<sequence>MPDNDNSSSRPEPGNQPNEDPTNERPMPEKTESTPQKETKTQDAPSPESEEDPSDAEQVAEFEAWVESLKVDPDAAWRQLRIKFDALMASEMADAVDQDNQGTGNLISSLLNFPLTNHALCTLQMRLPRLQKPPNTSLQNPKRTPPITKITAVTATRQVSQ</sequence>
<feature type="compositionally biased region" description="Basic and acidic residues" evidence="1">
    <location>
        <begin position="22"/>
        <end position="41"/>
    </location>
</feature>
<keyword evidence="3" id="KW-1185">Reference proteome</keyword>
<evidence type="ECO:0000313" key="3">
    <source>
        <dbReference type="Proteomes" id="UP000277212"/>
    </source>
</evidence>
<feature type="compositionally biased region" description="Acidic residues" evidence="1">
    <location>
        <begin position="48"/>
        <end position="60"/>
    </location>
</feature>
<comment type="caution">
    <text evidence="2">The sequence shown here is derived from an EMBL/GenBank/DDBJ whole genome shotgun (WGS) entry which is preliminary data.</text>
</comment>
<proteinExistence type="predicted"/>
<feature type="compositionally biased region" description="Polar residues" evidence="1">
    <location>
        <begin position="1"/>
        <end position="20"/>
    </location>
</feature>
<evidence type="ECO:0000313" key="2">
    <source>
        <dbReference type="EMBL" id="RMJ20131.1"/>
    </source>
</evidence>
<feature type="region of interest" description="Disordered" evidence="1">
    <location>
        <begin position="1"/>
        <end position="61"/>
    </location>
</feature>
<name>A0A3M2SRD6_9HYPO</name>
<dbReference type="Proteomes" id="UP000277212">
    <property type="component" value="Unassembled WGS sequence"/>
</dbReference>
<protein>
    <submittedName>
        <fullName evidence="2">Uncharacterized protein</fullName>
    </submittedName>
</protein>
<dbReference type="EMBL" id="NKUJ01000002">
    <property type="protein sequence ID" value="RMJ20131.1"/>
    <property type="molecule type" value="Genomic_DNA"/>
</dbReference>
<evidence type="ECO:0000256" key="1">
    <source>
        <dbReference type="SAM" id="MobiDB-lite"/>
    </source>
</evidence>